<dbReference type="Gene3D" id="2.60.120.620">
    <property type="entry name" value="q2cbj1_9rhob like domain"/>
    <property type="match status" value="1"/>
</dbReference>
<protein>
    <recommendedName>
        <fullName evidence="4">Prolyl 4-hydroxylase alpha subunit Fe(2+) 2OG dioxygenase domain-containing protein</fullName>
    </recommendedName>
</protein>
<dbReference type="PANTHER" id="PTHR33099:SF7">
    <property type="entry name" value="MYND-TYPE DOMAIN-CONTAINING PROTEIN"/>
    <property type="match status" value="1"/>
</dbReference>
<sequence length="945" mass="104049">MPPAGGGFYGPPPNTAERELRLKQNLQRGLDLITAKGDFAAWEADKKDPDILVNGVGPVHLPLSELQAKELIAKSHQAPYGKGSETIVDTSVRNTWEINPDQFEIRNPQWGAFMDMLLKRLSAKLGVHAPVSAELYKMLIYEKGAMFKAHTDSTHEMSAVSWYSDVSHEVLPVLSGYRFVLTYNLAIHPAAKLPSATALVRDQGQHLRQALESWSHEIKTGHGKAQPLYYVLDHKYTQANLSLRALKTIDQTRMQCLQMICSELEFDLFLTTLEMMEIGQVDDDGNDYYGGYKDHYDDDDDDDDDDEYGGDSYAGGHHHIDDTIELTYTAKPIFDSAGNKIVSEIEVNGDNVIQEYAFGDEPDEEDYEGYMGNSGPSATHWYRRSPTLSQRYQAVQVLTEATESTERLELLVSRAVDDTLNNFKSDRFLSEEDGVALFNLALYYKDLESLKTLGSQIFQPSTEQTSFLLGFLRALRQSTKRKQIPDEEGRRLYKDLSKSAIQRMSLSTATAVKTPQAISKIPMGYRLPSVAIPNHKLTVNYVTPEAMVRTVSSLLEDGLEWHLRLFAKKLADGASLLDGERFNTLWIPVFQDLIAQVAPTAPHWQEAYQCLLAQYLLRFVGRQPQKHRVAVRQVSCRCGDCLAVNRFLADADRPVGRFPLSKQRRQHVHNHLDRSRIDCTHETERRGNPQTLVVTKTSAQIDKSIDEWSKRRFQAAGQLRAFDQDKLRVLLAHQYDDIVDMKIILQPAPQPTPAPAPAPAYTSASASASRHLHSSGSGSGSGSRRGCLPASSFPSGPALDAPVAKRRRTGPGLMETGPGTPHFGACLAAARANPTAQNLAQLDAEIARVVGPPPPSSAPAARTAAVGPSPSSRSIGGSRAPFGQVNSGRSTWRGGGSSPATAGSTSGNVPRRPASSANTTAMTTTTAMIGNKRKIVDVIDLTEED</sequence>
<feature type="region of interest" description="Disordered" evidence="1">
    <location>
        <begin position="287"/>
        <end position="316"/>
    </location>
</feature>
<keyword evidence="3" id="KW-1185">Reference proteome</keyword>
<feature type="compositionally biased region" description="Acidic residues" evidence="1">
    <location>
        <begin position="297"/>
        <end position="309"/>
    </location>
</feature>
<organism evidence="2 3">
    <name type="scientific">Diatrype stigma</name>
    <dbReference type="NCBI Taxonomy" id="117547"/>
    <lineage>
        <taxon>Eukaryota</taxon>
        <taxon>Fungi</taxon>
        <taxon>Dikarya</taxon>
        <taxon>Ascomycota</taxon>
        <taxon>Pezizomycotina</taxon>
        <taxon>Sordariomycetes</taxon>
        <taxon>Xylariomycetidae</taxon>
        <taxon>Xylariales</taxon>
        <taxon>Diatrypaceae</taxon>
        <taxon>Diatrype</taxon>
    </lineage>
</organism>
<dbReference type="PANTHER" id="PTHR33099">
    <property type="entry name" value="FE2OG DIOXYGENASE DOMAIN-CONTAINING PROTEIN"/>
    <property type="match status" value="1"/>
</dbReference>
<proteinExistence type="predicted"/>
<feature type="compositionally biased region" description="Low complexity" evidence="1">
    <location>
        <begin position="858"/>
        <end position="879"/>
    </location>
</feature>
<accession>A0AAN9YW80</accession>
<feature type="compositionally biased region" description="Low complexity" evidence="1">
    <location>
        <begin position="887"/>
        <end position="907"/>
    </location>
</feature>
<name>A0AAN9YW80_9PEZI</name>
<evidence type="ECO:0000256" key="1">
    <source>
        <dbReference type="SAM" id="MobiDB-lite"/>
    </source>
</evidence>
<dbReference type="EMBL" id="JAKJXP020000005">
    <property type="protein sequence ID" value="KAK7756709.1"/>
    <property type="molecule type" value="Genomic_DNA"/>
</dbReference>
<feature type="region of interest" description="Disordered" evidence="1">
    <location>
        <begin position="750"/>
        <end position="803"/>
    </location>
</feature>
<gene>
    <name evidence="2" type="ORF">SLS62_001150</name>
</gene>
<reference evidence="2 3" key="1">
    <citation type="submission" date="2024-02" db="EMBL/GenBank/DDBJ databases">
        <title>De novo assembly and annotation of 12 fungi associated with fruit tree decline syndrome in Ontario, Canada.</title>
        <authorList>
            <person name="Sulman M."/>
            <person name="Ellouze W."/>
            <person name="Ilyukhin E."/>
        </authorList>
    </citation>
    <scope>NUCLEOTIDE SEQUENCE [LARGE SCALE GENOMIC DNA]</scope>
    <source>
        <strain evidence="2 3">M11/M66-122</strain>
    </source>
</reference>
<comment type="caution">
    <text evidence="2">The sequence shown here is derived from an EMBL/GenBank/DDBJ whole genome shotgun (WGS) entry which is preliminary data.</text>
</comment>
<feature type="compositionally biased region" description="Low complexity" evidence="1">
    <location>
        <begin position="759"/>
        <end position="769"/>
    </location>
</feature>
<dbReference type="AlphaFoldDB" id="A0AAN9YW80"/>
<evidence type="ECO:0000313" key="2">
    <source>
        <dbReference type="EMBL" id="KAK7756709.1"/>
    </source>
</evidence>
<evidence type="ECO:0008006" key="4">
    <source>
        <dbReference type="Google" id="ProtNLM"/>
    </source>
</evidence>
<feature type="region of interest" description="Disordered" evidence="1">
    <location>
        <begin position="850"/>
        <end position="925"/>
    </location>
</feature>
<evidence type="ECO:0000313" key="3">
    <source>
        <dbReference type="Proteomes" id="UP001320420"/>
    </source>
</evidence>
<dbReference type="Proteomes" id="UP001320420">
    <property type="component" value="Unassembled WGS sequence"/>
</dbReference>